<proteinExistence type="predicted"/>
<evidence type="ECO:0000313" key="1">
    <source>
        <dbReference type="EMBL" id="KAE8396356.1"/>
    </source>
</evidence>
<reference evidence="1" key="1">
    <citation type="submission" date="2019-04" db="EMBL/GenBank/DDBJ databases">
        <title>Friends and foes A comparative genomics studyof 23 Aspergillus species from section Flavi.</title>
        <authorList>
            <consortium name="DOE Joint Genome Institute"/>
            <person name="Kjaerbolling I."/>
            <person name="Vesth T."/>
            <person name="Frisvad J.C."/>
            <person name="Nybo J.L."/>
            <person name="Theobald S."/>
            <person name="Kildgaard S."/>
            <person name="Isbrandt T."/>
            <person name="Kuo A."/>
            <person name="Sato A."/>
            <person name="Lyhne E.K."/>
            <person name="Kogle M.E."/>
            <person name="Wiebenga A."/>
            <person name="Kun R.S."/>
            <person name="Lubbers R.J."/>
            <person name="Makela M.R."/>
            <person name="Barry K."/>
            <person name="Chovatia M."/>
            <person name="Clum A."/>
            <person name="Daum C."/>
            <person name="Haridas S."/>
            <person name="He G."/>
            <person name="LaButti K."/>
            <person name="Lipzen A."/>
            <person name="Mondo S."/>
            <person name="Riley R."/>
            <person name="Salamov A."/>
            <person name="Simmons B.A."/>
            <person name="Magnuson J.K."/>
            <person name="Henrissat B."/>
            <person name="Mortensen U.H."/>
            <person name="Larsen T.O."/>
            <person name="Devries R.P."/>
            <person name="Grigoriev I.V."/>
            <person name="Machida M."/>
            <person name="Baker S.E."/>
            <person name="Andersen M.R."/>
        </authorList>
    </citation>
    <scope>NUCLEOTIDE SEQUENCE [LARGE SCALE GENOMIC DNA]</scope>
    <source>
        <strain evidence="1">IBT 14317</strain>
    </source>
</reference>
<dbReference type="AlphaFoldDB" id="A0A5N7CQ67"/>
<dbReference type="OrthoDB" id="2283785at2759"/>
<dbReference type="EMBL" id="ML735215">
    <property type="protein sequence ID" value="KAE8396356.1"/>
    <property type="molecule type" value="Genomic_DNA"/>
</dbReference>
<protein>
    <recommendedName>
        <fullName evidence="2">Arrestin-like N-terminal domain-containing protein</fullName>
    </recommendedName>
</protein>
<dbReference type="Proteomes" id="UP000326877">
    <property type="component" value="Unassembled WGS sequence"/>
</dbReference>
<gene>
    <name evidence="1" type="ORF">BDV23DRAFT_192179</name>
</gene>
<organism evidence="1">
    <name type="scientific">Petromyces alliaceus</name>
    <name type="common">Aspergillus alliaceus</name>
    <dbReference type="NCBI Taxonomy" id="209559"/>
    <lineage>
        <taxon>Eukaryota</taxon>
        <taxon>Fungi</taxon>
        <taxon>Dikarya</taxon>
        <taxon>Ascomycota</taxon>
        <taxon>Pezizomycotina</taxon>
        <taxon>Eurotiomycetes</taxon>
        <taxon>Eurotiomycetidae</taxon>
        <taxon>Eurotiales</taxon>
        <taxon>Aspergillaceae</taxon>
        <taxon>Aspergillus</taxon>
        <taxon>Aspergillus subgen. Circumdati</taxon>
    </lineage>
</organism>
<name>A0A5N7CQ67_PETAA</name>
<evidence type="ECO:0008006" key="2">
    <source>
        <dbReference type="Google" id="ProtNLM"/>
    </source>
</evidence>
<accession>A0A5N7CQ67</accession>
<sequence length="332" mass="37296">MAVNLDILFPNATRWTSPSHRESGELPAFRYNFSFVIPNDLASAAPSKYGQGIPPSLNIHFTRTSHRNAISCSKGTCSIEYRIRAQFLAEGHRLVEKIRSFTLWTTQGRQPPVCTEDFPGEYQMSAFKTLRSPLFQPTGRLLVYSHEPPPLDFSPEKEGAATSVRLRLRYESLKNDSGMRIPPPRFHGIVRSNLQASTFISVEPQKRSPATSDAPVFPFTFETRESYASQLRKLCFARWTPLETATRTLWESEADLAVPCDYPAYLTPSFSSLLVSRRYSLKIYMVISGLGHAALKLELPIQVVYTGDGHLPPEEISYSNGPTEDMPPAYSP</sequence>